<dbReference type="AlphaFoldDB" id="A0A367VMD7"/>
<dbReference type="PANTHER" id="PTHR43238">
    <property type="entry name" value="GDP-L-FUCOSE SYNTHASE"/>
    <property type="match status" value="1"/>
</dbReference>
<dbReference type="Proteomes" id="UP000253061">
    <property type="component" value="Unassembled WGS sequence"/>
</dbReference>
<dbReference type="PANTHER" id="PTHR43238:SF1">
    <property type="entry name" value="GDP-L-FUCOSE SYNTHASE"/>
    <property type="match status" value="1"/>
</dbReference>
<gene>
    <name evidence="2" type="ORF">TH6_02110</name>
</gene>
<dbReference type="InterPro" id="IPR001509">
    <property type="entry name" value="Epimerase_deHydtase"/>
</dbReference>
<dbReference type="GO" id="GO:0050577">
    <property type="term" value="F:GDP-L-fucose synthase activity"/>
    <property type="evidence" value="ECO:0007669"/>
    <property type="project" value="TreeGrafter"/>
</dbReference>
<protein>
    <recommendedName>
        <fullName evidence="1">NAD-dependent epimerase/dehydratase domain-containing protein</fullName>
    </recommendedName>
</protein>
<comment type="caution">
    <text evidence="2">The sequence shown here is derived from an EMBL/GenBank/DDBJ whole genome shotgun (WGS) entry which is preliminary data.</text>
</comment>
<reference evidence="2 3" key="1">
    <citation type="submission" date="2014-07" db="EMBL/GenBank/DDBJ databases">
        <title>Draft genome sequence of Thalassospira profundimaris R8-17.</title>
        <authorList>
            <person name="Lai Q."/>
            <person name="Shao Z."/>
        </authorList>
    </citation>
    <scope>NUCLEOTIDE SEQUENCE [LARGE SCALE GENOMIC DNA]</scope>
    <source>
        <strain evidence="2 3">R8-17</strain>
    </source>
</reference>
<dbReference type="InterPro" id="IPR036291">
    <property type="entry name" value="NAD(P)-bd_dom_sf"/>
</dbReference>
<proteinExistence type="predicted"/>
<evidence type="ECO:0000313" key="3">
    <source>
        <dbReference type="Proteomes" id="UP000253061"/>
    </source>
</evidence>
<accession>A0A367VMD7</accession>
<dbReference type="Gene3D" id="3.40.50.720">
    <property type="entry name" value="NAD(P)-binding Rossmann-like Domain"/>
    <property type="match status" value="1"/>
</dbReference>
<name>A0A367VMD7_9PROT</name>
<evidence type="ECO:0000313" key="2">
    <source>
        <dbReference type="EMBL" id="RCK25430.1"/>
    </source>
</evidence>
<dbReference type="Pfam" id="PF01370">
    <property type="entry name" value="Epimerase"/>
    <property type="match status" value="1"/>
</dbReference>
<feature type="domain" description="NAD-dependent epimerase/dehydratase" evidence="1">
    <location>
        <begin position="4"/>
        <end position="246"/>
    </location>
</feature>
<organism evidence="2 3">
    <name type="scientific">Thalassospira profundimaris</name>
    <dbReference type="NCBI Taxonomy" id="502049"/>
    <lineage>
        <taxon>Bacteria</taxon>
        <taxon>Pseudomonadati</taxon>
        <taxon>Pseudomonadota</taxon>
        <taxon>Alphaproteobacteria</taxon>
        <taxon>Rhodospirillales</taxon>
        <taxon>Thalassospiraceae</taxon>
        <taxon>Thalassospira</taxon>
    </lineage>
</organism>
<dbReference type="RefSeq" id="WP_062956488.1">
    <property type="nucleotide sequence ID" value="NZ_JPWB01000001.1"/>
</dbReference>
<dbReference type="Gene3D" id="3.90.25.10">
    <property type="entry name" value="UDP-galactose 4-epimerase, domain 1"/>
    <property type="match status" value="1"/>
</dbReference>
<sequence length="333" mass="37193">MKKVVVTGGAGLIGSYLTELLIDDEDEVVVIDDFSKGKKENLDNVRSGIKLVQADLEEPDVADDVFTGVDTVYHLASRAYGVGYSSRHHLDMLEHNERLTNNVLRAARVRGVKRMLITSSSCVHRDDGPDTVGELALFDGEPEVVNWGYGWAKRFLEQKAAIYARETGMQMTVVRPFNIYGERYRWMGTDSQAIPMLVKKVLDNTGKVEIWGSGKQRRNYMHALDCARIMKQLVTGNVCDGPVNIGFSETVSVTELVEMICRAANVTPELEYDETKPEGRFIKSSDPCRLLSLLPGFEQKIPLEEGVGRMIGWYKDTFPMSKEDQSSDVAGKS</sequence>
<dbReference type="EMBL" id="JPWB01000001">
    <property type="protein sequence ID" value="RCK25430.1"/>
    <property type="molecule type" value="Genomic_DNA"/>
</dbReference>
<evidence type="ECO:0000259" key="1">
    <source>
        <dbReference type="Pfam" id="PF01370"/>
    </source>
</evidence>
<dbReference type="SUPFAM" id="SSF51735">
    <property type="entry name" value="NAD(P)-binding Rossmann-fold domains"/>
    <property type="match status" value="1"/>
</dbReference>